<dbReference type="EMBL" id="JACHBR010000001">
    <property type="protein sequence ID" value="MBB5628117.1"/>
    <property type="molecule type" value="Genomic_DNA"/>
</dbReference>
<accession>A0A7W9DR04</accession>
<protein>
    <submittedName>
        <fullName evidence="1">Uncharacterized protein</fullName>
    </submittedName>
</protein>
<gene>
    <name evidence="1" type="ORF">BJ981_003816</name>
</gene>
<reference evidence="1 2" key="1">
    <citation type="submission" date="2020-08" db="EMBL/GenBank/DDBJ databases">
        <title>Sequencing the genomes of 1000 actinobacteria strains.</title>
        <authorList>
            <person name="Klenk H.-P."/>
        </authorList>
    </citation>
    <scope>NUCLEOTIDE SEQUENCE [LARGE SCALE GENOMIC DNA]</scope>
    <source>
        <strain evidence="1 2">DSM 45790</strain>
    </source>
</reference>
<organism evidence="1 2">
    <name type="scientific">Sphaerisporangium krabiense</name>
    <dbReference type="NCBI Taxonomy" id="763782"/>
    <lineage>
        <taxon>Bacteria</taxon>
        <taxon>Bacillati</taxon>
        <taxon>Actinomycetota</taxon>
        <taxon>Actinomycetes</taxon>
        <taxon>Streptosporangiales</taxon>
        <taxon>Streptosporangiaceae</taxon>
        <taxon>Sphaerisporangium</taxon>
    </lineage>
</organism>
<name>A0A7W9DR04_9ACTN</name>
<keyword evidence="2" id="KW-1185">Reference proteome</keyword>
<comment type="caution">
    <text evidence="1">The sequence shown here is derived from an EMBL/GenBank/DDBJ whole genome shotgun (WGS) entry which is preliminary data.</text>
</comment>
<sequence>MTGFRLYRLPDIVGGIANAVAVRTRDVTGVLTAYTLGSKKAGASLRGYE</sequence>
<dbReference type="AlphaFoldDB" id="A0A7W9DR04"/>
<dbReference type="Proteomes" id="UP000588112">
    <property type="component" value="Unassembled WGS sequence"/>
</dbReference>
<evidence type="ECO:0000313" key="2">
    <source>
        <dbReference type="Proteomes" id="UP000588112"/>
    </source>
</evidence>
<evidence type="ECO:0000313" key="1">
    <source>
        <dbReference type="EMBL" id="MBB5628117.1"/>
    </source>
</evidence>
<proteinExistence type="predicted"/>